<comment type="caution">
    <text evidence="1">The sequence shown here is derived from an EMBL/GenBank/DDBJ whole genome shotgun (WGS) entry which is preliminary data.</text>
</comment>
<evidence type="ECO:0000313" key="1">
    <source>
        <dbReference type="EMBL" id="KAJ7362208.1"/>
    </source>
</evidence>
<accession>A0A9W9YT74</accession>
<gene>
    <name evidence="1" type="primary">RAD21</name>
    <name evidence="1" type="ORF">OS493_013307</name>
</gene>
<reference evidence="1" key="1">
    <citation type="submission" date="2023-01" db="EMBL/GenBank/DDBJ databases">
        <title>Genome assembly of the deep-sea coral Lophelia pertusa.</title>
        <authorList>
            <person name="Herrera S."/>
            <person name="Cordes E."/>
        </authorList>
    </citation>
    <scope>NUCLEOTIDE SEQUENCE</scope>
    <source>
        <strain evidence="1">USNM1676648</strain>
        <tissue evidence="1">Polyp</tissue>
    </source>
</reference>
<keyword evidence="2" id="KW-1185">Reference proteome</keyword>
<proteinExistence type="predicted"/>
<protein>
    <submittedName>
        <fullName evidence="1">Double-strand-break repair protein rad21</fullName>
    </submittedName>
</protein>
<dbReference type="OrthoDB" id="10071381at2759"/>
<organism evidence="1 2">
    <name type="scientific">Desmophyllum pertusum</name>
    <dbReference type="NCBI Taxonomy" id="174260"/>
    <lineage>
        <taxon>Eukaryota</taxon>
        <taxon>Metazoa</taxon>
        <taxon>Cnidaria</taxon>
        <taxon>Anthozoa</taxon>
        <taxon>Hexacorallia</taxon>
        <taxon>Scleractinia</taxon>
        <taxon>Caryophylliina</taxon>
        <taxon>Caryophylliidae</taxon>
        <taxon>Desmophyllum</taxon>
    </lineage>
</organism>
<dbReference type="AlphaFoldDB" id="A0A9W9YT74"/>
<dbReference type="EMBL" id="MU827307">
    <property type="protein sequence ID" value="KAJ7362208.1"/>
    <property type="molecule type" value="Genomic_DNA"/>
</dbReference>
<evidence type="ECO:0000313" key="2">
    <source>
        <dbReference type="Proteomes" id="UP001163046"/>
    </source>
</evidence>
<dbReference type="Proteomes" id="UP001163046">
    <property type="component" value="Unassembled WGS sequence"/>
</dbReference>
<name>A0A9W9YT74_9CNID</name>
<sequence length="102" mass="11554">MQHEVEIHAQFTLNQGRIEEITMKEDIITNNFIGDDGFGDILFEGDLLETEMFRHEPTVDEPLNQSNDISKLSAIEAGEPKAISDSTLERSRLGIYRIYAIA</sequence>